<protein>
    <submittedName>
        <fullName evidence="3">Uncharacterized protein</fullName>
    </submittedName>
</protein>
<comment type="caution">
    <text evidence="3">The sequence shown here is derived from an EMBL/GenBank/DDBJ whole genome shotgun (WGS) entry which is preliminary data.</text>
</comment>
<reference evidence="3" key="3">
    <citation type="submission" date="2023-05" db="EMBL/GenBank/DDBJ databases">
        <authorList>
            <person name="Smith C.H."/>
        </authorList>
    </citation>
    <scope>NUCLEOTIDE SEQUENCE</scope>
    <source>
        <strain evidence="3">CHS0354</strain>
        <tissue evidence="3">Mantle</tissue>
    </source>
</reference>
<evidence type="ECO:0000313" key="3">
    <source>
        <dbReference type="EMBL" id="KAK3582124.1"/>
    </source>
</evidence>
<reference evidence="3" key="2">
    <citation type="journal article" date="2021" name="Genome Biol. Evol.">
        <title>Developing a high-quality reference genome for a parasitic bivalve with doubly uniparental inheritance (Bivalvia: Unionida).</title>
        <authorList>
            <person name="Smith C.H."/>
        </authorList>
    </citation>
    <scope>NUCLEOTIDE SEQUENCE</scope>
    <source>
        <strain evidence="3">CHS0354</strain>
        <tissue evidence="3">Mantle</tissue>
    </source>
</reference>
<dbReference type="Proteomes" id="UP001195483">
    <property type="component" value="Unassembled WGS sequence"/>
</dbReference>
<keyword evidence="2" id="KW-0812">Transmembrane</keyword>
<evidence type="ECO:0000256" key="2">
    <source>
        <dbReference type="SAM" id="Phobius"/>
    </source>
</evidence>
<dbReference type="EMBL" id="JAEAOA010000595">
    <property type="protein sequence ID" value="KAK3582124.1"/>
    <property type="molecule type" value="Genomic_DNA"/>
</dbReference>
<evidence type="ECO:0000256" key="1">
    <source>
        <dbReference type="SAM" id="MobiDB-lite"/>
    </source>
</evidence>
<sequence>MGSSSSALSAADSSSSDNATTFSNSNLKNAVIFETGEDNPTGNLGLLKTILPFLLVAFSVWWLNTQLR</sequence>
<feature type="non-terminal residue" evidence="3">
    <location>
        <position position="68"/>
    </location>
</feature>
<accession>A0AAE0RZ42</accession>
<keyword evidence="4" id="KW-1185">Reference proteome</keyword>
<reference evidence="3" key="1">
    <citation type="journal article" date="2021" name="Genome Biol. Evol.">
        <title>A High-Quality Reference Genome for a Parasitic Bivalve with Doubly Uniparental Inheritance (Bivalvia: Unionida).</title>
        <authorList>
            <person name="Smith C.H."/>
        </authorList>
    </citation>
    <scope>NUCLEOTIDE SEQUENCE</scope>
    <source>
        <strain evidence="3">CHS0354</strain>
    </source>
</reference>
<name>A0AAE0RZ42_9BIVA</name>
<feature type="transmembrane region" description="Helical" evidence="2">
    <location>
        <begin position="45"/>
        <end position="63"/>
    </location>
</feature>
<gene>
    <name evidence="3" type="ORF">CHS0354_009185</name>
</gene>
<keyword evidence="2" id="KW-1133">Transmembrane helix</keyword>
<keyword evidence="2" id="KW-0472">Membrane</keyword>
<evidence type="ECO:0000313" key="4">
    <source>
        <dbReference type="Proteomes" id="UP001195483"/>
    </source>
</evidence>
<dbReference type="AlphaFoldDB" id="A0AAE0RZ42"/>
<proteinExistence type="predicted"/>
<organism evidence="3 4">
    <name type="scientific">Potamilus streckersoni</name>
    <dbReference type="NCBI Taxonomy" id="2493646"/>
    <lineage>
        <taxon>Eukaryota</taxon>
        <taxon>Metazoa</taxon>
        <taxon>Spiralia</taxon>
        <taxon>Lophotrochozoa</taxon>
        <taxon>Mollusca</taxon>
        <taxon>Bivalvia</taxon>
        <taxon>Autobranchia</taxon>
        <taxon>Heteroconchia</taxon>
        <taxon>Palaeoheterodonta</taxon>
        <taxon>Unionida</taxon>
        <taxon>Unionoidea</taxon>
        <taxon>Unionidae</taxon>
        <taxon>Ambleminae</taxon>
        <taxon>Lampsilini</taxon>
        <taxon>Potamilus</taxon>
    </lineage>
</organism>
<feature type="region of interest" description="Disordered" evidence="1">
    <location>
        <begin position="1"/>
        <end position="23"/>
    </location>
</feature>